<dbReference type="Gene3D" id="2.170.150.20">
    <property type="entry name" value="Peptide methionine sulfoxide reductase"/>
    <property type="match status" value="1"/>
</dbReference>
<evidence type="ECO:0000313" key="14">
    <source>
        <dbReference type="Ensembl" id="ENSEBUP00000017211.1"/>
    </source>
</evidence>
<evidence type="ECO:0000259" key="13">
    <source>
        <dbReference type="PROSITE" id="PS51788"/>
    </source>
</evidence>
<dbReference type="Ensembl" id="ENSEBUT00000017787.1">
    <property type="protein sequence ID" value="ENSEBUP00000017211.1"/>
    <property type="gene ID" value="ENSEBUG00000010755.1"/>
</dbReference>
<dbReference type="SUPFAM" id="SSF88697">
    <property type="entry name" value="PUA domain-like"/>
    <property type="match status" value="1"/>
</dbReference>
<evidence type="ECO:0000256" key="10">
    <source>
        <dbReference type="ARBA" id="ARBA00023242"/>
    </source>
</evidence>
<dbReference type="Gene3D" id="1.20.58.1480">
    <property type="match status" value="1"/>
</dbReference>
<dbReference type="Pfam" id="PF03226">
    <property type="entry name" value="Yippee-Mis18"/>
    <property type="match status" value="1"/>
</dbReference>
<evidence type="ECO:0000256" key="5">
    <source>
        <dbReference type="ARBA" id="ARBA00014394"/>
    </source>
</evidence>
<dbReference type="GO" id="GO:0031464">
    <property type="term" value="C:Cul4A-RING E3 ubiquitin ligase complex"/>
    <property type="evidence" value="ECO:0007669"/>
    <property type="project" value="TreeGrafter"/>
</dbReference>
<dbReference type="InterPro" id="IPR003111">
    <property type="entry name" value="Lon_prtase_N"/>
</dbReference>
<dbReference type="FunFam" id="2.170.150.20:FF:000007">
    <property type="entry name" value="Protein cereblon"/>
    <property type="match status" value="1"/>
</dbReference>
<feature type="domain" description="CULT" evidence="13">
    <location>
        <begin position="318"/>
        <end position="425"/>
    </location>
</feature>
<dbReference type="GO" id="GO:0016567">
    <property type="term" value="P:protein ubiquitination"/>
    <property type="evidence" value="ECO:0007669"/>
    <property type="project" value="UniProtKB-UniPathway"/>
</dbReference>
<reference evidence="14" key="1">
    <citation type="submission" date="2025-08" db="UniProtKB">
        <authorList>
            <consortium name="Ensembl"/>
        </authorList>
    </citation>
    <scope>IDENTIFICATION</scope>
</reference>
<dbReference type="GeneTree" id="ENSGT00390000016404"/>
<evidence type="ECO:0000313" key="15">
    <source>
        <dbReference type="Proteomes" id="UP000694388"/>
    </source>
</evidence>
<dbReference type="Pfam" id="PF02190">
    <property type="entry name" value="LON_substr_bdg"/>
    <property type="match status" value="1"/>
</dbReference>
<keyword evidence="7" id="KW-0479">Metal-binding</keyword>
<evidence type="ECO:0000256" key="1">
    <source>
        <dbReference type="ARBA" id="ARBA00004123"/>
    </source>
</evidence>
<name>A0A8C4QL90_EPTBU</name>
<keyword evidence="9" id="KW-0862">Zinc</keyword>
<dbReference type="InterPro" id="IPR015947">
    <property type="entry name" value="PUA-like_sf"/>
</dbReference>
<dbReference type="SMART" id="SM00464">
    <property type="entry name" value="LON"/>
    <property type="match status" value="1"/>
</dbReference>
<feature type="compositionally biased region" description="Acidic residues" evidence="11">
    <location>
        <begin position="1"/>
        <end position="10"/>
    </location>
</feature>
<keyword evidence="15" id="KW-1185">Reference proteome</keyword>
<dbReference type="OMA" id="SPQYIAR"/>
<proteinExistence type="inferred from homology"/>
<dbReference type="FunFam" id="1.20.58.1480:FF:000004">
    <property type="entry name" value="Cereblon, isoform CRA_c"/>
    <property type="match status" value="1"/>
</dbReference>
<reference evidence="14" key="2">
    <citation type="submission" date="2025-09" db="UniProtKB">
        <authorList>
            <consortium name="Ensembl"/>
        </authorList>
    </citation>
    <scope>IDENTIFICATION</scope>
</reference>
<comment type="subcellular location">
    <subcellularLocation>
        <location evidence="2">Cytoplasm</location>
    </subcellularLocation>
    <subcellularLocation>
        <location evidence="1">Nucleus</location>
    </subcellularLocation>
</comment>
<dbReference type="GO" id="GO:0005737">
    <property type="term" value="C:cytoplasm"/>
    <property type="evidence" value="ECO:0007669"/>
    <property type="project" value="UniProtKB-SubCell"/>
</dbReference>
<keyword evidence="8" id="KW-0833">Ubl conjugation pathway</keyword>
<dbReference type="PANTHER" id="PTHR14255:SF4">
    <property type="entry name" value="PROTEIN CEREBLON"/>
    <property type="match status" value="1"/>
</dbReference>
<dbReference type="Proteomes" id="UP000694388">
    <property type="component" value="Unplaced"/>
</dbReference>
<dbReference type="CDD" id="cd15777">
    <property type="entry name" value="CRBN_C_like"/>
    <property type="match status" value="1"/>
</dbReference>
<accession>A0A8C4QL90</accession>
<dbReference type="GO" id="GO:0005634">
    <property type="term" value="C:nucleus"/>
    <property type="evidence" value="ECO:0007669"/>
    <property type="project" value="UniProtKB-SubCell"/>
</dbReference>
<dbReference type="InterPro" id="IPR034750">
    <property type="entry name" value="CULT"/>
</dbReference>
<evidence type="ECO:0000256" key="4">
    <source>
        <dbReference type="ARBA" id="ARBA00005293"/>
    </source>
</evidence>
<feature type="domain" description="Lon N-terminal" evidence="12">
    <location>
        <begin position="83"/>
        <end position="319"/>
    </location>
</feature>
<dbReference type="PROSITE" id="PS51788">
    <property type="entry name" value="CULT"/>
    <property type="match status" value="1"/>
</dbReference>
<evidence type="ECO:0000256" key="9">
    <source>
        <dbReference type="ARBA" id="ARBA00022833"/>
    </source>
</evidence>
<evidence type="ECO:0000259" key="12">
    <source>
        <dbReference type="PROSITE" id="PS51787"/>
    </source>
</evidence>
<evidence type="ECO:0000256" key="6">
    <source>
        <dbReference type="ARBA" id="ARBA00022490"/>
    </source>
</evidence>
<dbReference type="PROSITE" id="PS51787">
    <property type="entry name" value="LON_N"/>
    <property type="match status" value="1"/>
</dbReference>
<organism evidence="14 15">
    <name type="scientific">Eptatretus burgeri</name>
    <name type="common">Inshore hagfish</name>
    <dbReference type="NCBI Taxonomy" id="7764"/>
    <lineage>
        <taxon>Eukaryota</taxon>
        <taxon>Metazoa</taxon>
        <taxon>Chordata</taxon>
        <taxon>Craniata</taxon>
        <taxon>Vertebrata</taxon>
        <taxon>Cyclostomata</taxon>
        <taxon>Myxini</taxon>
        <taxon>Myxiniformes</taxon>
        <taxon>Myxinidae</taxon>
        <taxon>Eptatretinae</taxon>
        <taxon>Eptatretus</taxon>
    </lineage>
</organism>
<dbReference type="GO" id="GO:0046872">
    <property type="term" value="F:metal ion binding"/>
    <property type="evidence" value="ECO:0007669"/>
    <property type="project" value="UniProtKB-KW"/>
</dbReference>
<dbReference type="InterPro" id="IPR046336">
    <property type="entry name" value="Lon_prtase_N_sf"/>
</dbReference>
<evidence type="ECO:0000256" key="8">
    <source>
        <dbReference type="ARBA" id="ARBA00022786"/>
    </source>
</evidence>
<keyword evidence="10" id="KW-0539">Nucleus</keyword>
<dbReference type="AlphaFoldDB" id="A0A8C4QL90"/>
<dbReference type="InterPro" id="IPR004910">
    <property type="entry name" value="Yippee/Mis18/Cereblon"/>
</dbReference>
<protein>
    <recommendedName>
        <fullName evidence="5">Protein cereblon</fullName>
    </recommendedName>
</protein>
<evidence type="ECO:0000256" key="11">
    <source>
        <dbReference type="SAM" id="MobiDB-lite"/>
    </source>
</evidence>
<dbReference type="UniPathway" id="UPA00143"/>
<feature type="compositionally biased region" description="Acidic residues" evidence="11">
    <location>
        <begin position="23"/>
        <end position="42"/>
    </location>
</feature>
<sequence length="441" mass="49406">MAENEEEEEGQFLPLPGPGFGYDVEDEVDDEEEEEEDVMESSEDAVESRLNFSFDATLPASHAYLGTDLEEFSGRTLLDEGSIQSLPVLCDTFLLLVPGQTLPLHLFRPREVTLIRGLVTKDRTFGVLAEGPSWAAGDSGPATPAFGTTAEIVQCSVESVHGIETAKLKAIGRQRFTVLDVRTQVDGNKVAKVQILPEQLQSPCLSSISCASLRGFSCTSSKPHSLYRQRKFCCACITYWPSWLYALYDADTLMGKITRHLRQWDQKLHDDFLPHNPIDFSYWVASCLPIDDRLRLQLLRVASAVKRLRCELDILEKCTSLCCNNCRSEITTQSDIFSLSRSGPMAAYVNPHGYVHEALTVHKTTNVNLSGRPSTQYSWFPGYAWTIARCRHCGYHVGWKFSATCKELTPLKFWGLSRSALRPRMPSDVDEEGTSSWQPCL</sequence>
<evidence type="ECO:0000256" key="7">
    <source>
        <dbReference type="ARBA" id="ARBA00022723"/>
    </source>
</evidence>
<feature type="region of interest" description="Disordered" evidence="11">
    <location>
        <begin position="1"/>
        <end position="42"/>
    </location>
</feature>
<dbReference type="PANTHER" id="PTHR14255">
    <property type="entry name" value="CEREBLON"/>
    <property type="match status" value="1"/>
</dbReference>
<dbReference type="Gene3D" id="2.30.130.40">
    <property type="entry name" value="LON domain-like"/>
    <property type="match status" value="1"/>
</dbReference>
<keyword evidence="6" id="KW-0963">Cytoplasm</keyword>
<evidence type="ECO:0000256" key="3">
    <source>
        <dbReference type="ARBA" id="ARBA00004906"/>
    </source>
</evidence>
<comment type="similarity">
    <text evidence="4">Belongs to the CRBN family.</text>
</comment>
<comment type="pathway">
    <text evidence="3">Protein modification; protein ubiquitination.</text>
</comment>
<evidence type="ECO:0000256" key="2">
    <source>
        <dbReference type="ARBA" id="ARBA00004496"/>
    </source>
</evidence>